<proteinExistence type="predicted"/>
<sequence>MTRPSGPADGMGDDVYQPDGSEIQEDTGPLEPEDTLVDRGLEEVLDEGYSPPDRPLVVEDTGTTAREQHTGESLERRLARELPDQPGWAGDGIGDVSDTDGEPIDQEVGDRRSGRLVGPDEGAHARHDGVTGEDVGIDGGAASAEEAAVHVVPDEGEGLP</sequence>
<evidence type="ECO:0000259" key="2">
    <source>
        <dbReference type="Pfam" id="PF18970"/>
    </source>
</evidence>
<evidence type="ECO:0000256" key="1">
    <source>
        <dbReference type="SAM" id="MobiDB-lite"/>
    </source>
</evidence>
<dbReference type="Proteomes" id="UP000749040">
    <property type="component" value="Unassembled WGS sequence"/>
</dbReference>
<keyword evidence="4" id="KW-1185">Reference proteome</keyword>
<dbReference type="Pfam" id="PF18970">
    <property type="entry name" value="DUF5709"/>
    <property type="match status" value="1"/>
</dbReference>
<feature type="compositionally biased region" description="Basic and acidic residues" evidence="1">
    <location>
        <begin position="66"/>
        <end position="83"/>
    </location>
</feature>
<feature type="domain" description="DUF5709" evidence="2">
    <location>
        <begin position="107"/>
        <end position="154"/>
    </location>
</feature>
<name>A0ABS2TYS8_9ACTN</name>
<accession>A0ABS2TYS8</accession>
<feature type="compositionally biased region" description="Acidic residues" evidence="1">
    <location>
        <begin position="97"/>
        <end position="107"/>
    </location>
</feature>
<reference evidence="3 4" key="1">
    <citation type="submission" date="2021-01" db="EMBL/GenBank/DDBJ databases">
        <title>Streptomyces acididurans sp. nov., isolated from a peat swamp forest soil.</title>
        <authorList>
            <person name="Chantavorakit T."/>
            <person name="Duangmal K."/>
        </authorList>
    </citation>
    <scope>NUCLEOTIDE SEQUENCE [LARGE SCALE GENOMIC DNA]</scope>
    <source>
        <strain evidence="3 4">KK5PA1</strain>
    </source>
</reference>
<feature type="region of interest" description="Disordered" evidence="1">
    <location>
        <begin position="1"/>
        <end position="160"/>
    </location>
</feature>
<gene>
    <name evidence="3" type="ORF">ITX44_27025</name>
</gene>
<dbReference type="InterPro" id="IPR043763">
    <property type="entry name" value="DUF5709"/>
</dbReference>
<protein>
    <recommendedName>
        <fullName evidence="2">DUF5709 domain-containing protein</fullName>
    </recommendedName>
</protein>
<feature type="compositionally biased region" description="Basic and acidic residues" evidence="1">
    <location>
        <begin position="121"/>
        <end position="130"/>
    </location>
</feature>
<evidence type="ECO:0000313" key="3">
    <source>
        <dbReference type="EMBL" id="MBM9508141.1"/>
    </source>
</evidence>
<organism evidence="3 4">
    <name type="scientific">Actinacidiphila acididurans</name>
    <dbReference type="NCBI Taxonomy" id="2784346"/>
    <lineage>
        <taxon>Bacteria</taxon>
        <taxon>Bacillati</taxon>
        <taxon>Actinomycetota</taxon>
        <taxon>Actinomycetes</taxon>
        <taxon>Kitasatosporales</taxon>
        <taxon>Streptomycetaceae</taxon>
        <taxon>Actinacidiphila</taxon>
    </lineage>
</organism>
<comment type="caution">
    <text evidence="3">The sequence shown here is derived from an EMBL/GenBank/DDBJ whole genome shotgun (WGS) entry which is preliminary data.</text>
</comment>
<evidence type="ECO:0000313" key="4">
    <source>
        <dbReference type="Proteomes" id="UP000749040"/>
    </source>
</evidence>
<dbReference type="EMBL" id="JADKYB010000016">
    <property type="protein sequence ID" value="MBM9508141.1"/>
    <property type="molecule type" value="Genomic_DNA"/>
</dbReference>
<dbReference type="RefSeq" id="WP_205360010.1">
    <property type="nucleotide sequence ID" value="NZ_JADKYB010000016.1"/>
</dbReference>